<dbReference type="OrthoDB" id="4065at10239"/>
<dbReference type="GO" id="GO:0016740">
    <property type="term" value="F:transferase activity"/>
    <property type="evidence" value="ECO:0007669"/>
    <property type="project" value="UniProtKB-KW"/>
</dbReference>
<protein>
    <submittedName>
        <fullName evidence="1">Glycosyltransferase</fullName>
    </submittedName>
</protein>
<dbReference type="KEGG" id="vg:5797876"/>
<dbReference type="SUPFAM" id="SSF53756">
    <property type="entry name" value="UDP-Glycosyltransferase/glycogen phosphorylase"/>
    <property type="match status" value="1"/>
</dbReference>
<proteinExistence type="predicted"/>
<dbReference type="EMBL" id="AM087121">
    <property type="protein sequence ID" value="CAJ31600.1"/>
    <property type="molecule type" value="Genomic_DNA"/>
</dbReference>
<dbReference type="Proteomes" id="UP000001308">
    <property type="component" value="Segment"/>
</dbReference>
<evidence type="ECO:0000313" key="1">
    <source>
        <dbReference type="EMBL" id="CAJ31600.1"/>
    </source>
</evidence>
<evidence type="ECO:0000313" key="2">
    <source>
        <dbReference type="Proteomes" id="UP000001308"/>
    </source>
</evidence>
<keyword evidence="2" id="KW-1185">Reference proteome</keyword>
<dbReference type="Gene3D" id="3.40.50.2000">
    <property type="entry name" value="Glycogen Phosphorylase B"/>
    <property type="match status" value="1"/>
</dbReference>
<sequence length="330" mass="38094">MKIALVRDFVDTSFGRQGKLLEKGLKELGHEVTPFEKNTTTKEKLPPGYDTYVYYTIFNTQLFWKGIPHHGKNVVFEVSDTDAISHTALYFFRQQPVDEIVVPSQWSKNAFYTLRLPIPQPIYVIPHALNPDMFSYKPANVPHPCVLAILPHSWDRKGGDVVVRVFHELMNSGYHFYPVILVSNMLEPRLRGLNAVKTPLPDDQYYSLFAGCDILFYPVRGGAFEIPVIEALSLGLDVVVTEKGAWSEWVLSSDDVYWIKVGRKVKLWYTNPFHVGYFLDPDVEDAYQKLVVALANWTPEKKKENLEGRAILYREKYNYLEIAKMWEKIL</sequence>
<dbReference type="CAZy" id="GT4">
    <property type="family name" value="Glycosyltransferase Family 4"/>
</dbReference>
<organism evidence="1 2">
    <name type="scientific">Betalipothrixvirus pozzuoliense</name>
    <dbReference type="NCBI Taxonomy" id="346882"/>
    <lineage>
        <taxon>Viruses</taxon>
        <taxon>Adnaviria</taxon>
        <taxon>Zilligvirae</taxon>
        <taxon>Taleaviricota</taxon>
        <taxon>Tokiviricetes</taxon>
        <taxon>Ligamenvirales</taxon>
        <taxon>Lipothrixviridae</taxon>
        <taxon>Betalipothrixvirus</taxon>
    </lineage>
</organism>
<accession>A7WKK0</accession>
<dbReference type="RefSeq" id="YP_001604204.1">
    <property type="nucleotide sequence ID" value="NC_010152.1"/>
</dbReference>
<dbReference type="GeneID" id="5797876"/>
<reference evidence="2" key="1">
    <citation type="journal article" date="2008" name="J. Virol.">
        <title>Structure of the acidianus filamentous virus 3 and comparative genomics of related archaeal lipothrixviruses.</title>
        <authorList>
            <person name="Vestergaard G."/>
            <person name="Aramayo R."/>
            <person name="Basta T."/>
            <person name="Haring M."/>
            <person name="Peng X."/>
            <person name="Brugger K."/>
            <person name="Chen L."/>
            <person name="Rachel R."/>
            <person name="Boisset N."/>
            <person name="Garrett R.A."/>
            <person name="Prangishvili D."/>
        </authorList>
    </citation>
    <scope>NUCLEOTIDE SEQUENCE [LARGE SCALE GENOMIC DNA]</scope>
</reference>
<name>A7WKK0_9VIRU</name>